<evidence type="ECO:0000256" key="3">
    <source>
        <dbReference type="ARBA" id="ARBA00048267"/>
    </source>
</evidence>
<gene>
    <name evidence="6" type="ORF">AVDCRST_MAG59-1854</name>
</gene>
<dbReference type="GO" id="GO:0000156">
    <property type="term" value="F:phosphorelay response regulator activity"/>
    <property type="evidence" value="ECO:0007669"/>
    <property type="project" value="InterPro"/>
</dbReference>
<sequence length="348" mass="37586">MACCDIVVIGASAGGIEPLIGLIRDLPDGFPGAVFVVTHVPPYSVSKLPQILGRAGPLPAAHARNGDRIEPGRIYVAPPDRHLLVRQGWVELTRGPRENHSRPAIDPLFRSAARAFGPRVVGVVLSGALYDGSAGLLAVKGRGGIAIVQDPEDAAVDGMPRSALRHIEADYVLPAREIGAALDRLARQPVRQEGDAPVVDIEEHMSRVIEQDFAEQAGDRRADELTVYTCPDCGGVMWQAEEAPPIRFRCHVGHAYAPQVLLAQKSDELESALWRCVRLLREKSTLSRQMVVRPVGGGNGSLTERIEEQAALDERHAQVIRELLEAMPNPGDQATVIIDAVERQAQAG</sequence>
<dbReference type="AlphaFoldDB" id="A0A6J4UL80"/>
<feature type="active site" evidence="4">
    <location>
        <position position="12"/>
    </location>
</feature>
<dbReference type="GO" id="GO:0008984">
    <property type="term" value="F:protein-glutamate methylesterase activity"/>
    <property type="evidence" value="ECO:0007669"/>
    <property type="project" value="UniProtKB-EC"/>
</dbReference>
<keyword evidence="4" id="KW-0145">Chemotaxis</keyword>
<organism evidence="6">
    <name type="scientific">uncultured Thermomicrobiales bacterium</name>
    <dbReference type="NCBI Taxonomy" id="1645740"/>
    <lineage>
        <taxon>Bacteria</taxon>
        <taxon>Pseudomonadati</taxon>
        <taxon>Thermomicrobiota</taxon>
        <taxon>Thermomicrobia</taxon>
        <taxon>Thermomicrobiales</taxon>
        <taxon>environmental samples</taxon>
    </lineage>
</organism>
<dbReference type="EMBL" id="CADCWF010000114">
    <property type="protein sequence ID" value="CAA9552106.1"/>
    <property type="molecule type" value="Genomic_DNA"/>
</dbReference>
<comment type="catalytic activity">
    <reaction evidence="3">
        <text>[protein]-L-glutamate 5-O-methyl ester + H2O = L-glutamyl-[protein] + methanol + H(+)</text>
        <dbReference type="Rhea" id="RHEA:23236"/>
        <dbReference type="Rhea" id="RHEA-COMP:10208"/>
        <dbReference type="Rhea" id="RHEA-COMP:10311"/>
        <dbReference type="ChEBI" id="CHEBI:15377"/>
        <dbReference type="ChEBI" id="CHEBI:15378"/>
        <dbReference type="ChEBI" id="CHEBI:17790"/>
        <dbReference type="ChEBI" id="CHEBI:29973"/>
        <dbReference type="ChEBI" id="CHEBI:82795"/>
        <dbReference type="EC" id="3.1.1.61"/>
    </reaction>
</comment>
<feature type="domain" description="CheB-type methylesterase" evidence="5">
    <location>
        <begin position="1"/>
        <end position="182"/>
    </location>
</feature>
<dbReference type="Gene3D" id="3.40.50.180">
    <property type="entry name" value="Methylesterase CheB, C-terminal domain"/>
    <property type="match status" value="1"/>
</dbReference>
<dbReference type="EC" id="3.1.1.61" evidence="2"/>
<dbReference type="PANTHER" id="PTHR42872">
    <property type="entry name" value="PROTEIN-GLUTAMATE METHYLESTERASE/PROTEIN-GLUTAMINE GLUTAMINASE"/>
    <property type="match status" value="1"/>
</dbReference>
<evidence type="ECO:0000256" key="2">
    <source>
        <dbReference type="ARBA" id="ARBA00039140"/>
    </source>
</evidence>
<keyword evidence="1 4" id="KW-0378">Hydrolase</keyword>
<protein>
    <recommendedName>
        <fullName evidence="2">protein-glutamate methylesterase</fullName>
        <ecNumber evidence="2">3.1.1.61</ecNumber>
    </recommendedName>
</protein>
<dbReference type="PANTHER" id="PTHR42872:SF6">
    <property type="entry name" value="PROTEIN-GLUTAMATE METHYLESTERASE_PROTEIN-GLUTAMINE GLUTAMINASE"/>
    <property type="match status" value="1"/>
</dbReference>
<dbReference type="PROSITE" id="PS50122">
    <property type="entry name" value="CHEB"/>
    <property type="match status" value="1"/>
</dbReference>
<dbReference type="PIRSF" id="PIRSF036461">
    <property type="entry name" value="Chmtx_methlestr"/>
    <property type="match status" value="1"/>
</dbReference>
<feature type="active site" evidence="4">
    <location>
        <position position="131"/>
    </location>
</feature>
<feature type="active site" evidence="4">
    <location>
        <position position="39"/>
    </location>
</feature>
<dbReference type="InterPro" id="IPR035909">
    <property type="entry name" value="CheB_C"/>
</dbReference>
<accession>A0A6J4UL80</accession>
<dbReference type="InterPro" id="IPR000673">
    <property type="entry name" value="Sig_transdc_resp-reg_Me-estase"/>
</dbReference>
<dbReference type="CDD" id="cd16433">
    <property type="entry name" value="CheB"/>
    <property type="match status" value="1"/>
</dbReference>
<dbReference type="Pfam" id="PF01339">
    <property type="entry name" value="CheB_methylest"/>
    <property type="match status" value="1"/>
</dbReference>
<name>A0A6J4UL80_9BACT</name>
<reference evidence="6" key="1">
    <citation type="submission" date="2020-02" db="EMBL/GenBank/DDBJ databases">
        <authorList>
            <person name="Meier V. D."/>
        </authorList>
    </citation>
    <scope>NUCLEOTIDE SEQUENCE</scope>
    <source>
        <strain evidence="6">AVDCRST_MAG59</strain>
    </source>
</reference>
<evidence type="ECO:0000313" key="6">
    <source>
        <dbReference type="EMBL" id="CAA9552106.1"/>
    </source>
</evidence>
<dbReference type="InterPro" id="IPR011247">
    <property type="entry name" value="Chemotax_prot-Glu_Me-esterase"/>
</dbReference>
<proteinExistence type="predicted"/>
<evidence type="ECO:0000259" key="5">
    <source>
        <dbReference type="PROSITE" id="PS50122"/>
    </source>
</evidence>
<dbReference type="GO" id="GO:0005737">
    <property type="term" value="C:cytoplasm"/>
    <property type="evidence" value="ECO:0007669"/>
    <property type="project" value="InterPro"/>
</dbReference>
<dbReference type="GO" id="GO:0006935">
    <property type="term" value="P:chemotaxis"/>
    <property type="evidence" value="ECO:0007669"/>
    <property type="project" value="UniProtKB-UniRule"/>
</dbReference>
<evidence type="ECO:0000256" key="1">
    <source>
        <dbReference type="ARBA" id="ARBA00022801"/>
    </source>
</evidence>
<evidence type="ECO:0000256" key="4">
    <source>
        <dbReference type="PROSITE-ProRule" id="PRU00050"/>
    </source>
</evidence>
<dbReference type="SUPFAM" id="SSF52738">
    <property type="entry name" value="Methylesterase CheB, C-terminal domain"/>
    <property type="match status" value="1"/>
</dbReference>